<keyword evidence="6 9" id="KW-0460">Magnesium</keyword>
<comment type="caution">
    <text evidence="12">The sequence shown here is derived from an EMBL/GenBank/DDBJ whole genome shotgun (WGS) entry which is preliminary data.</text>
</comment>
<keyword evidence="3 9" id="KW-0547">Nucleotide-binding</keyword>
<keyword evidence="5 9" id="KW-0067">ATP-binding</keyword>
<evidence type="ECO:0000256" key="5">
    <source>
        <dbReference type="ARBA" id="ARBA00022840"/>
    </source>
</evidence>
<comment type="similarity">
    <text evidence="9">Belongs to the carbohydrate kinase PfkB family. Ribokinase subfamily.</text>
</comment>
<comment type="cofactor">
    <cofactor evidence="9">
        <name>Mg(2+)</name>
        <dbReference type="ChEBI" id="CHEBI:18420"/>
    </cofactor>
    <text evidence="9">Requires a divalent cation, most likely magnesium in vivo, as an electrophilic catalyst to aid phosphoryl group transfer. It is the chelate of the metal and the nucleotide that is the actual substrate.</text>
</comment>
<feature type="binding site" evidence="9">
    <location>
        <position position="316"/>
    </location>
    <ligand>
        <name>K(+)</name>
        <dbReference type="ChEBI" id="CHEBI:29103"/>
    </ligand>
</feature>
<keyword evidence="2 9" id="KW-0479">Metal-binding</keyword>
<dbReference type="PRINTS" id="PR00990">
    <property type="entry name" value="RIBOKINASE"/>
</dbReference>
<evidence type="ECO:0000256" key="8">
    <source>
        <dbReference type="ARBA" id="ARBA00023277"/>
    </source>
</evidence>
<feature type="active site" description="Proton acceptor" evidence="9">
    <location>
        <position position="283"/>
    </location>
</feature>
<evidence type="ECO:0000313" key="13">
    <source>
        <dbReference type="Proteomes" id="UP000776164"/>
    </source>
</evidence>
<organism evidence="12 13">
    <name type="scientific">Subtercola frigoramans</name>
    <dbReference type="NCBI Taxonomy" id="120298"/>
    <lineage>
        <taxon>Bacteria</taxon>
        <taxon>Bacillati</taxon>
        <taxon>Actinomycetota</taxon>
        <taxon>Actinomycetes</taxon>
        <taxon>Micrococcales</taxon>
        <taxon>Microbacteriaceae</taxon>
        <taxon>Subtercola</taxon>
    </lineage>
</organism>
<dbReference type="RefSeq" id="WP_205106248.1">
    <property type="nucleotide sequence ID" value="NZ_BAAAHT010000001.1"/>
</dbReference>
<comment type="function">
    <text evidence="9">Catalyzes the phosphorylation of ribose at O-5 in a reaction requiring ATP and magnesium. The resulting D-ribose-5-phosphate can then be used either for sythesis of nucleotides, histidine, and tryptophan, or as a component of the pentose phosphate pathway.</text>
</comment>
<dbReference type="Gene3D" id="3.40.1190.20">
    <property type="match status" value="2"/>
</dbReference>
<evidence type="ECO:0000256" key="6">
    <source>
        <dbReference type="ARBA" id="ARBA00022842"/>
    </source>
</evidence>
<feature type="binding site" evidence="9">
    <location>
        <position position="313"/>
    </location>
    <ligand>
        <name>K(+)</name>
        <dbReference type="ChEBI" id="CHEBI:29103"/>
    </ligand>
</feature>
<dbReference type="Proteomes" id="UP000776164">
    <property type="component" value="Unassembled WGS sequence"/>
</dbReference>
<dbReference type="PANTHER" id="PTHR10584">
    <property type="entry name" value="SUGAR KINASE"/>
    <property type="match status" value="1"/>
</dbReference>
<dbReference type="InterPro" id="IPR002139">
    <property type="entry name" value="Ribo/fructo_kinase"/>
</dbReference>
<comment type="caution">
    <text evidence="9">Lacks conserved residue(s) required for the propagation of feature annotation.</text>
</comment>
<feature type="binding site" evidence="9">
    <location>
        <begin position="39"/>
        <end position="43"/>
    </location>
    <ligand>
        <name>substrate</name>
    </ligand>
</feature>
<feature type="domain" description="Carbohydrate kinase PfkB" evidence="11">
    <location>
        <begin position="2"/>
        <end position="121"/>
    </location>
</feature>
<comment type="activity regulation">
    <text evidence="9">Activated by a monovalent cation that binds near, but not in, the active site. The most likely occupant of the site in vivo is potassium. Ion binding induces a conformational change that may alter substrate affinity.</text>
</comment>
<keyword evidence="13" id="KW-1185">Reference proteome</keyword>
<comment type="pathway">
    <text evidence="9">Carbohydrate metabolism; D-ribose degradation; D-ribose 5-phosphate from beta-D-ribopyranose: step 2/2.</text>
</comment>
<evidence type="ECO:0000313" key="12">
    <source>
        <dbReference type="EMBL" id="MBM7470503.1"/>
    </source>
</evidence>
<evidence type="ECO:0000256" key="7">
    <source>
        <dbReference type="ARBA" id="ARBA00022958"/>
    </source>
</evidence>
<feature type="compositionally biased region" description="Polar residues" evidence="10">
    <location>
        <begin position="158"/>
        <end position="171"/>
    </location>
</feature>
<dbReference type="GO" id="GO:0004747">
    <property type="term" value="F:ribokinase activity"/>
    <property type="evidence" value="ECO:0007669"/>
    <property type="project" value="UniProtKB-EC"/>
</dbReference>
<reference evidence="12 13" key="1">
    <citation type="submission" date="2021-01" db="EMBL/GenBank/DDBJ databases">
        <title>Sequencing the genomes of 1000 actinobacteria strains.</title>
        <authorList>
            <person name="Klenk H.-P."/>
        </authorList>
    </citation>
    <scope>NUCLEOTIDE SEQUENCE [LARGE SCALE GENOMIC DNA]</scope>
    <source>
        <strain evidence="12 13">DSM 13057</strain>
    </source>
</reference>
<dbReference type="SUPFAM" id="SSF53613">
    <property type="entry name" value="Ribokinase-like"/>
    <property type="match status" value="1"/>
</dbReference>
<feature type="domain" description="Carbohydrate kinase PfkB" evidence="11">
    <location>
        <begin position="186"/>
        <end position="320"/>
    </location>
</feature>
<evidence type="ECO:0000259" key="11">
    <source>
        <dbReference type="Pfam" id="PF00294"/>
    </source>
</evidence>
<feature type="binding site" evidence="9">
    <location>
        <begin position="282"/>
        <end position="283"/>
    </location>
    <ligand>
        <name>ATP</name>
        <dbReference type="ChEBI" id="CHEBI:30616"/>
    </ligand>
</feature>
<dbReference type="InterPro" id="IPR011611">
    <property type="entry name" value="PfkB_dom"/>
</dbReference>
<feature type="binding site" evidence="9">
    <location>
        <position position="283"/>
    </location>
    <ligand>
        <name>substrate</name>
    </ligand>
</feature>
<feature type="binding site" evidence="9">
    <location>
        <position position="234"/>
    </location>
    <ligand>
        <name>ATP</name>
        <dbReference type="ChEBI" id="CHEBI:30616"/>
    </ligand>
</feature>
<feature type="binding site" evidence="9">
    <location>
        <position position="318"/>
    </location>
    <ligand>
        <name>K(+)</name>
        <dbReference type="ChEBI" id="CHEBI:29103"/>
    </ligand>
</feature>
<feature type="binding site" evidence="9">
    <location>
        <begin position="11"/>
        <end position="13"/>
    </location>
    <ligand>
        <name>substrate</name>
    </ligand>
</feature>
<accession>A0ABS2L0A2</accession>
<feature type="binding site" evidence="9">
    <location>
        <position position="279"/>
    </location>
    <ligand>
        <name>K(+)</name>
        <dbReference type="ChEBI" id="CHEBI:29103"/>
    </ligand>
</feature>
<evidence type="ECO:0000256" key="3">
    <source>
        <dbReference type="ARBA" id="ARBA00022741"/>
    </source>
</evidence>
<dbReference type="HAMAP" id="MF_01987">
    <property type="entry name" value="Ribokinase"/>
    <property type="match status" value="1"/>
</dbReference>
<dbReference type="InterPro" id="IPR011877">
    <property type="entry name" value="Ribokinase"/>
</dbReference>
<comment type="catalytic activity">
    <reaction evidence="9">
        <text>D-ribose + ATP = D-ribose 5-phosphate + ADP + H(+)</text>
        <dbReference type="Rhea" id="RHEA:13697"/>
        <dbReference type="ChEBI" id="CHEBI:15378"/>
        <dbReference type="ChEBI" id="CHEBI:30616"/>
        <dbReference type="ChEBI" id="CHEBI:47013"/>
        <dbReference type="ChEBI" id="CHEBI:78346"/>
        <dbReference type="ChEBI" id="CHEBI:456216"/>
        <dbReference type="EC" id="2.7.1.15"/>
    </reaction>
</comment>
<feature type="region of interest" description="Disordered" evidence="10">
    <location>
        <begin position="136"/>
        <end position="176"/>
    </location>
</feature>
<sequence length="322" mass="33008">MGRVFVLGSVNVDSVVRVGRHPLPGETLRGGDVATFWGGKGANQAVAAAEAGADVVFIGRVGDDGEGHDYRTRLASRSIDVRPLAVTKGVTTGHAMIAVDAHGENTIIVSPGANARVSLSDLSLLRGESAARNGGRIAAKGETDAAVEPDGDDAVSADLTTGSSLHTTDTVYDSEPSPLTDGDVLLVSLELDLDVVCQAIRWASVTGARIVLNLAPFAQLPAEVLALADPVIVNEHEAAELRASGVEPDSLLVTLGPDGSRWADITVPGSPISDVVDTTGAGDTYCGTLAARLARGDTHRQAMEAASAAAARSVRWLGAQPA</sequence>
<feature type="compositionally biased region" description="Acidic residues" evidence="10">
    <location>
        <begin position="145"/>
        <end position="155"/>
    </location>
</feature>
<feature type="binding site" evidence="9">
    <location>
        <begin position="254"/>
        <end position="259"/>
    </location>
    <ligand>
        <name>ATP</name>
        <dbReference type="ChEBI" id="CHEBI:30616"/>
    </ligand>
</feature>
<evidence type="ECO:0000256" key="10">
    <source>
        <dbReference type="SAM" id="MobiDB-lite"/>
    </source>
</evidence>
<keyword evidence="9" id="KW-0963">Cytoplasm</keyword>
<comment type="subcellular location">
    <subcellularLocation>
        <location evidence="9">Cytoplasm</location>
    </subcellularLocation>
</comment>
<name>A0ABS2L0A2_9MICO</name>
<keyword evidence="8 9" id="KW-0119">Carbohydrate metabolism</keyword>
<evidence type="ECO:0000256" key="2">
    <source>
        <dbReference type="ARBA" id="ARBA00022723"/>
    </source>
</evidence>
<evidence type="ECO:0000256" key="4">
    <source>
        <dbReference type="ARBA" id="ARBA00022777"/>
    </source>
</evidence>
<dbReference type="EC" id="2.7.1.15" evidence="9"/>
<feature type="binding site" evidence="9">
    <location>
        <position position="190"/>
    </location>
    <ligand>
        <name>substrate</name>
    </ligand>
</feature>
<evidence type="ECO:0000256" key="1">
    <source>
        <dbReference type="ARBA" id="ARBA00022679"/>
    </source>
</evidence>
<dbReference type="Pfam" id="PF00294">
    <property type="entry name" value="PfkB"/>
    <property type="match status" value="2"/>
</dbReference>
<keyword evidence="4 9" id="KW-0418">Kinase</keyword>
<keyword evidence="1 9" id="KW-0808">Transferase</keyword>
<gene>
    <name evidence="9" type="primary">rbsK</name>
    <name evidence="12" type="ORF">JOE66_000137</name>
</gene>
<dbReference type="EMBL" id="JAFBBU010000001">
    <property type="protein sequence ID" value="MBM7470503.1"/>
    <property type="molecule type" value="Genomic_DNA"/>
</dbReference>
<dbReference type="PANTHER" id="PTHR10584:SF166">
    <property type="entry name" value="RIBOKINASE"/>
    <property type="match status" value="1"/>
</dbReference>
<proteinExistence type="inferred from homology"/>
<dbReference type="InterPro" id="IPR029056">
    <property type="entry name" value="Ribokinase-like"/>
</dbReference>
<keyword evidence="7 9" id="KW-0630">Potassium</keyword>
<comment type="subunit">
    <text evidence="9">Homodimer.</text>
</comment>
<protein>
    <recommendedName>
        <fullName evidence="9">Ribokinase</fullName>
        <shortName evidence="9">RK</shortName>
        <ecNumber evidence="9">2.7.1.15</ecNumber>
    </recommendedName>
</protein>
<feature type="binding site" evidence="9">
    <location>
        <position position="277"/>
    </location>
    <ligand>
        <name>K(+)</name>
        <dbReference type="ChEBI" id="CHEBI:29103"/>
    </ligand>
</feature>
<evidence type="ECO:0000256" key="9">
    <source>
        <dbReference type="HAMAP-Rule" id="MF_01987"/>
    </source>
</evidence>